<gene>
    <name evidence="1" type="ORF">DSO57_1033776</name>
</gene>
<organism evidence="1 2">
    <name type="scientific">Entomophthora muscae</name>
    <dbReference type="NCBI Taxonomy" id="34485"/>
    <lineage>
        <taxon>Eukaryota</taxon>
        <taxon>Fungi</taxon>
        <taxon>Fungi incertae sedis</taxon>
        <taxon>Zoopagomycota</taxon>
        <taxon>Entomophthoromycotina</taxon>
        <taxon>Entomophthoromycetes</taxon>
        <taxon>Entomophthorales</taxon>
        <taxon>Entomophthoraceae</taxon>
        <taxon>Entomophthora</taxon>
    </lineage>
</organism>
<reference evidence="1" key="1">
    <citation type="submission" date="2022-04" db="EMBL/GenBank/DDBJ databases">
        <title>Genome of the entomopathogenic fungus Entomophthora muscae.</title>
        <authorList>
            <person name="Elya C."/>
            <person name="Lovett B.R."/>
            <person name="Lee E."/>
            <person name="Macias A.M."/>
            <person name="Hajek A.E."/>
            <person name="De Bivort B.L."/>
            <person name="Kasson M.T."/>
            <person name="De Fine Licht H.H."/>
            <person name="Stajich J.E."/>
        </authorList>
    </citation>
    <scope>NUCLEOTIDE SEQUENCE</scope>
    <source>
        <strain evidence="1">Berkeley</strain>
    </source>
</reference>
<dbReference type="EMBL" id="QTSX02003111">
    <property type="protein sequence ID" value="KAJ9071767.1"/>
    <property type="molecule type" value="Genomic_DNA"/>
</dbReference>
<comment type="caution">
    <text evidence="1">The sequence shown here is derived from an EMBL/GenBank/DDBJ whole genome shotgun (WGS) entry which is preliminary data.</text>
</comment>
<keyword evidence="2" id="KW-1185">Reference proteome</keyword>
<evidence type="ECO:0000313" key="2">
    <source>
        <dbReference type="Proteomes" id="UP001165960"/>
    </source>
</evidence>
<sequence length="98" mass="10673">MKLSVTPKLIPASAAELPLDHNRVRYTIVPAAGLWPWVGKSMSYLINLASNLRWALPTQSSTVREGAKPFKFGSHPGGEDPPGHHSVQHWYGSSKGCP</sequence>
<proteinExistence type="predicted"/>
<protein>
    <submittedName>
        <fullName evidence="1">Uncharacterized protein</fullName>
    </submittedName>
</protein>
<name>A0ACC2TB09_9FUNG</name>
<accession>A0ACC2TB09</accession>
<evidence type="ECO:0000313" key="1">
    <source>
        <dbReference type="EMBL" id="KAJ9071767.1"/>
    </source>
</evidence>
<dbReference type="Proteomes" id="UP001165960">
    <property type="component" value="Unassembled WGS sequence"/>
</dbReference>